<feature type="compositionally biased region" description="Low complexity" evidence="5">
    <location>
        <begin position="906"/>
        <end position="918"/>
    </location>
</feature>
<keyword evidence="4" id="KW-0694">RNA-binding</keyword>
<keyword evidence="8" id="KW-1185">Reference proteome</keyword>
<dbReference type="InterPro" id="IPR027417">
    <property type="entry name" value="P-loop_NTPase"/>
</dbReference>
<dbReference type="SMART" id="SM00487">
    <property type="entry name" value="DEXDc"/>
    <property type="match status" value="1"/>
</dbReference>
<dbReference type="AlphaFoldDB" id="S8AN61"/>
<evidence type="ECO:0000256" key="5">
    <source>
        <dbReference type="SAM" id="MobiDB-lite"/>
    </source>
</evidence>
<dbReference type="GO" id="GO:0003724">
    <property type="term" value="F:RNA helicase activity"/>
    <property type="evidence" value="ECO:0007669"/>
    <property type="project" value="UniProtKB-EC"/>
</dbReference>
<evidence type="ECO:0000313" key="8">
    <source>
        <dbReference type="Proteomes" id="UP000015100"/>
    </source>
</evidence>
<evidence type="ECO:0000256" key="1">
    <source>
        <dbReference type="ARBA" id="ARBA00022741"/>
    </source>
</evidence>
<proteinExistence type="inferred from homology"/>
<organism evidence="7 8">
    <name type="scientific">Dactylellina haptotyla (strain CBS 200.50)</name>
    <name type="common">Nematode-trapping fungus</name>
    <name type="synonym">Monacrosporium haptotylum</name>
    <dbReference type="NCBI Taxonomy" id="1284197"/>
    <lineage>
        <taxon>Eukaryota</taxon>
        <taxon>Fungi</taxon>
        <taxon>Dikarya</taxon>
        <taxon>Ascomycota</taxon>
        <taxon>Pezizomycotina</taxon>
        <taxon>Orbiliomycetes</taxon>
        <taxon>Orbiliales</taxon>
        <taxon>Orbiliaceae</taxon>
        <taxon>Dactylellina</taxon>
    </lineage>
</organism>
<comment type="function">
    <text evidence="4">RNA helicase.</text>
</comment>
<evidence type="ECO:0000313" key="7">
    <source>
        <dbReference type="EMBL" id="EPS44360.1"/>
    </source>
</evidence>
<gene>
    <name evidence="7" type="ORF">H072_1651</name>
</gene>
<dbReference type="InterPro" id="IPR011545">
    <property type="entry name" value="DEAD/DEAH_box_helicase_dom"/>
</dbReference>
<dbReference type="InterPro" id="IPR014001">
    <property type="entry name" value="Helicase_ATP-bd"/>
</dbReference>
<feature type="region of interest" description="Disordered" evidence="5">
    <location>
        <begin position="66"/>
        <end position="105"/>
    </location>
</feature>
<dbReference type="GO" id="GO:0016787">
    <property type="term" value="F:hydrolase activity"/>
    <property type="evidence" value="ECO:0007669"/>
    <property type="project" value="UniProtKB-KW"/>
</dbReference>
<sequence>MLRLNSRLLGKQATSPTTTYICQRCSLQAARWTPSPSNPLRKPGCSRDYHATVALLERWGQVSRVAARKQSQEDDTEPYEPRRPYGNTRRRYKKAEDEYPDEDTNVEFNGARYNQYEARNADHGGGGGGRRGHYQSSPDLKAIMANTRDGDFSRQLHKLKREELERRDPAQVILSTMEKARSFQDSSIRPILKKALAKAYPNVTVMSQTQRNMLALLQEGYSLCATGPPASGKSFLIAVYLLQMMRSVRIVTMPDGSTRKTPTTTGIIFVPTIDLLHQYMELFETLLAGFTEPGQPSPPKETIFQGFTRLGNRDSELENAQLRTLAKYPSPHIIITTPTRFLDILNDPHAKSHVDLQNLKMIFADEVDAMVTQRPASKALMDMTTQKRIRNEIRWAKPTPFETCVDFMIERREMIASAAGEVADPVQFCCISPNLSPVLKSKMIYQKRWVGNRGNDSKANSLLNLGIQDFFKMFDDEKISPIVTLPPRIKHYALSVDITTGMMRDIPEYAQDALLRSRDEKKEIEKFIGILRSHHDPRVEAMSKEALAAEAMQEDILKNEEGKLSNYRYGADAPAGIEVKDIVTDLANDFRHTSIPPQISVEILETLLKRDNYPDRALLYVTPVCSRQQYIDALAEAGIHAEYLRMDTFKAEGIQIGHPDRSPTKPDGKPRTKADVRLWISSAAGSRGLDTPNFTHAYIMVPTTGYQRYAQMAGRIARYPFPKELPGMPEPRGQVTTIFLEEPVSNNEYAPMVDGVIQIDSPVEGLAWRRIHRMYGLCGAKVDKYFGPDEPLGVMLTSVENHNARFPKMDEDIPWEEGVDLNSAPPKPAPEPIEEGYEFLPFEEGPSTTVETSEPVLSVIEPGETSQKSAEQPSEVEDSFESITLSKDEDSIIESEETILEGSATSESSVVASESSVEALEEESAEELSPEEKVIEDDTKEDEKDYQQIELQDGDHFAPEDSPDLESPPELTENINPSENFTFTPEMLKGLGDTPLEAAEGLSEEEVKEFQAAQDDIFAAFLELNSLQEKIRQANEEKEGLRTSEESVSNEDYEVGEVADREIDGVSVRTVPGSKKPEDSN</sequence>
<dbReference type="GO" id="GO:0005524">
    <property type="term" value="F:ATP binding"/>
    <property type="evidence" value="ECO:0007669"/>
    <property type="project" value="UniProtKB-UniRule"/>
</dbReference>
<dbReference type="EMBL" id="AQGS01000050">
    <property type="protein sequence ID" value="EPS44360.1"/>
    <property type="molecule type" value="Genomic_DNA"/>
</dbReference>
<protein>
    <recommendedName>
        <fullName evidence="4">ATP-dependent RNA helicase</fullName>
        <ecNumber evidence="4">3.6.4.13</ecNumber>
    </recommendedName>
</protein>
<keyword evidence="2 4" id="KW-0378">Hydrolase</keyword>
<feature type="compositionally biased region" description="Acidic residues" evidence="5">
    <location>
        <begin position="1048"/>
        <end position="1057"/>
    </location>
</feature>
<dbReference type="OrthoDB" id="9984275at2759"/>
<comment type="similarity">
    <text evidence="4">Belongs to the DEAD box helicase family.</text>
</comment>
<evidence type="ECO:0000256" key="4">
    <source>
        <dbReference type="RuleBase" id="RU365068"/>
    </source>
</evidence>
<dbReference type="PROSITE" id="PS51192">
    <property type="entry name" value="HELICASE_ATP_BIND_1"/>
    <property type="match status" value="1"/>
</dbReference>
<reference evidence="7 8" key="1">
    <citation type="journal article" date="2013" name="PLoS Genet.">
        <title>Genomic mechanisms accounting for the adaptation to parasitism in nematode-trapping fungi.</title>
        <authorList>
            <person name="Meerupati T."/>
            <person name="Andersson K.M."/>
            <person name="Friman E."/>
            <person name="Kumar D."/>
            <person name="Tunlid A."/>
            <person name="Ahren D."/>
        </authorList>
    </citation>
    <scope>NUCLEOTIDE SEQUENCE [LARGE SCALE GENOMIC DNA]</scope>
    <source>
        <strain evidence="7 8">CBS 200.50</strain>
    </source>
</reference>
<dbReference type="Proteomes" id="UP000015100">
    <property type="component" value="Unassembled WGS sequence"/>
</dbReference>
<feature type="region of interest" description="Disordered" evidence="5">
    <location>
        <begin position="859"/>
        <end position="981"/>
    </location>
</feature>
<feature type="compositionally biased region" description="Basic and acidic residues" evidence="5">
    <location>
        <begin position="930"/>
        <end position="959"/>
    </location>
</feature>
<dbReference type="HOGENOM" id="CLU_283132_0_0_1"/>
<reference evidence="8" key="2">
    <citation type="submission" date="2013-04" db="EMBL/GenBank/DDBJ databases">
        <title>Genomic mechanisms accounting for the adaptation to parasitism in nematode-trapping fungi.</title>
        <authorList>
            <person name="Ahren D.G."/>
        </authorList>
    </citation>
    <scope>NUCLEOTIDE SEQUENCE [LARGE SCALE GENOMIC DNA]</scope>
    <source>
        <strain evidence="8">CBS 200.50</strain>
    </source>
</reference>
<name>S8AN61_DACHA</name>
<dbReference type="Gene3D" id="3.40.50.300">
    <property type="entry name" value="P-loop containing nucleotide triphosphate hydrolases"/>
    <property type="match status" value="2"/>
</dbReference>
<evidence type="ECO:0000256" key="2">
    <source>
        <dbReference type="ARBA" id="ARBA00022801"/>
    </source>
</evidence>
<keyword evidence="4" id="KW-0347">Helicase</keyword>
<comment type="caution">
    <text evidence="7">The sequence shown here is derived from an EMBL/GenBank/DDBJ whole genome shotgun (WGS) entry which is preliminary data.</text>
</comment>
<dbReference type="GO" id="GO:0003723">
    <property type="term" value="F:RNA binding"/>
    <property type="evidence" value="ECO:0007669"/>
    <property type="project" value="UniProtKB-UniRule"/>
</dbReference>
<dbReference type="OMA" id="FTHAYIM"/>
<evidence type="ECO:0000259" key="6">
    <source>
        <dbReference type="PROSITE" id="PS51192"/>
    </source>
</evidence>
<dbReference type="eggNOG" id="ENOG502SEK3">
    <property type="taxonomic scope" value="Eukaryota"/>
</dbReference>
<feature type="region of interest" description="Disordered" evidence="5">
    <location>
        <begin position="1035"/>
        <end position="1081"/>
    </location>
</feature>
<feature type="domain" description="Helicase ATP-binding" evidence="6">
    <location>
        <begin position="214"/>
        <end position="403"/>
    </location>
</feature>
<comment type="domain">
    <text evidence="4">The Q motif is unique to and characteristic of the DEAD box family of RNA helicases and controls ATP binding and hydrolysis.</text>
</comment>
<dbReference type="Pfam" id="PF00270">
    <property type="entry name" value="DEAD"/>
    <property type="match status" value="1"/>
</dbReference>
<keyword evidence="3 4" id="KW-0067">ATP-binding</keyword>
<feature type="compositionally biased region" description="Acidic residues" evidence="5">
    <location>
        <begin position="919"/>
        <end position="929"/>
    </location>
</feature>
<dbReference type="EC" id="3.6.4.13" evidence="4"/>
<dbReference type="SUPFAM" id="SSF52540">
    <property type="entry name" value="P-loop containing nucleoside triphosphate hydrolases"/>
    <property type="match status" value="2"/>
</dbReference>
<feature type="compositionally biased region" description="Basic and acidic residues" evidence="5">
    <location>
        <begin position="1035"/>
        <end position="1045"/>
    </location>
</feature>
<comment type="catalytic activity">
    <reaction evidence="4">
        <text>ATP + H2O = ADP + phosphate + H(+)</text>
        <dbReference type="Rhea" id="RHEA:13065"/>
        <dbReference type="ChEBI" id="CHEBI:15377"/>
        <dbReference type="ChEBI" id="CHEBI:15378"/>
        <dbReference type="ChEBI" id="CHEBI:30616"/>
        <dbReference type="ChEBI" id="CHEBI:43474"/>
        <dbReference type="ChEBI" id="CHEBI:456216"/>
        <dbReference type="EC" id="3.6.4.13"/>
    </reaction>
</comment>
<accession>S8AN61</accession>
<dbReference type="PANTHER" id="PTHR24031">
    <property type="entry name" value="RNA HELICASE"/>
    <property type="match status" value="1"/>
</dbReference>
<evidence type="ECO:0000256" key="3">
    <source>
        <dbReference type="ARBA" id="ARBA00022840"/>
    </source>
</evidence>
<dbReference type="STRING" id="1284197.S8AN61"/>
<keyword evidence="1 4" id="KW-0547">Nucleotide-binding</keyword>